<reference evidence="2" key="1">
    <citation type="submission" date="2020-10" db="EMBL/GenBank/DDBJ databases">
        <authorList>
            <person name="Gilroy R."/>
        </authorList>
    </citation>
    <scope>NUCLEOTIDE SEQUENCE</scope>
    <source>
        <strain evidence="2">CHK165-10780</strain>
    </source>
</reference>
<dbReference type="AlphaFoldDB" id="A0A9D0Z0C9"/>
<accession>A0A9D0Z0C9</accession>
<sequence length="161" mass="19133">MWQVDQIDIDNYDWYLIASTSKYQSIPIKDIRTSIPIPKEDWMENGIIDNSNDTYYKVWFSRLTDYEKYKEDAILAIDQRYQANLEYVESFYSISKFLLGIFLLLIVFTIGAVIYYEKDTIYLLSVVGYQDCQIFLIYFINLVLLLFPSILLYLVVSFLLL</sequence>
<gene>
    <name evidence="2" type="ORF">IAC85_05550</name>
</gene>
<keyword evidence="1" id="KW-1133">Transmembrane helix</keyword>
<organism evidence="2 3">
    <name type="scientific">Candidatus Faecenecus gallistercoris</name>
    <dbReference type="NCBI Taxonomy" id="2840793"/>
    <lineage>
        <taxon>Bacteria</taxon>
        <taxon>Bacillati</taxon>
        <taxon>Bacillota</taxon>
        <taxon>Bacillota incertae sedis</taxon>
        <taxon>Candidatus Faecenecus</taxon>
    </lineage>
</organism>
<dbReference type="EMBL" id="DVFU01000107">
    <property type="protein sequence ID" value="HIQ65185.1"/>
    <property type="molecule type" value="Genomic_DNA"/>
</dbReference>
<evidence type="ECO:0000256" key="1">
    <source>
        <dbReference type="SAM" id="Phobius"/>
    </source>
</evidence>
<feature type="transmembrane region" description="Helical" evidence="1">
    <location>
        <begin position="136"/>
        <end position="160"/>
    </location>
</feature>
<name>A0A9D0Z0C9_9FIRM</name>
<proteinExistence type="predicted"/>
<evidence type="ECO:0000313" key="3">
    <source>
        <dbReference type="Proteomes" id="UP000886725"/>
    </source>
</evidence>
<evidence type="ECO:0000313" key="2">
    <source>
        <dbReference type="EMBL" id="HIQ65185.1"/>
    </source>
</evidence>
<reference evidence="2" key="2">
    <citation type="journal article" date="2021" name="PeerJ">
        <title>Extensive microbial diversity within the chicken gut microbiome revealed by metagenomics and culture.</title>
        <authorList>
            <person name="Gilroy R."/>
            <person name="Ravi A."/>
            <person name="Getino M."/>
            <person name="Pursley I."/>
            <person name="Horton D.L."/>
            <person name="Alikhan N.F."/>
            <person name="Baker D."/>
            <person name="Gharbi K."/>
            <person name="Hall N."/>
            <person name="Watson M."/>
            <person name="Adriaenssens E.M."/>
            <person name="Foster-Nyarko E."/>
            <person name="Jarju S."/>
            <person name="Secka A."/>
            <person name="Antonio M."/>
            <person name="Oren A."/>
            <person name="Chaudhuri R.R."/>
            <person name="La Ragione R."/>
            <person name="Hildebrand F."/>
            <person name="Pallen M.J."/>
        </authorList>
    </citation>
    <scope>NUCLEOTIDE SEQUENCE</scope>
    <source>
        <strain evidence="2">CHK165-10780</strain>
    </source>
</reference>
<feature type="transmembrane region" description="Helical" evidence="1">
    <location>
        <begin position="97"/>
        <end position="116"/>
    </location>
</feature>
<protein>
    <submittedName>
        <fullName evidence="2">Uncharacterized protein</fullName>
    </submittedName>
</protein>
<comment type="caution">
    <text evidence="2">The sequence shown here is derived from an EMBL/GenBank/DDBJ whole genome shotgun (WGS) entry which is preliminary data.</text>
</comment>
<dbReference type="Proteomes" id="UP000886725">
    <property type="component" value="Unassembled WGS sequence"/>
</dbReference>
<keyword evidence="1" id="KW-0812">Transmembrane</keyword>
<keyword evidence="1" id="KW-0472">Membrane</keyword>